<feature type="region of interest" description="Disordered" evidence="1">
    <location>
        <begin position="181"/>
        <end position="201"/>
    </location>
</feature>
<sequence>MNWRPHKQPIGKPPCPVAAQEGQFHAPVVPVTSLVRVEHQTSISPPVQYLQIPNSALSRVFTNIAAESSLSHPLLRSLHLKLERMGYLSGLSLPIALTRKRAAIDDADDVGGRRGPRKLLNTGLMSRRVANVEVREKTPTVKIEANDDPLRFLSGVGRTHGKSRLSRLNIALPSNRQRSAAWKRGGASFHDNSGKPEGGEVVERRMRAIDNGSDLEEGEVVEAISTAENDIPDFKEDED</sequence>
<feature type="compositionally biased region" description="Basic and acidic residues" evidence="1">
    <location>
        <begin position="192"/>
        <end position="201"/>
    </location>
</feature>
<keyword evidence="3" id="KW-1185">Reference proteome</keyword>
<name>A0ABR3G958_9PEZI</name>
<evidence type="ECO:0000313" key="3">
    <source>
        <dbReference type="Proteomes" id="UP001447188"/>
    </source>
</evidence>
<gene>
    <name evidence="2" type="ORF">Q9L58_008826</name>
</gene>
<dbReference type="Proteomes" id="UP001447188">
    <property type="component" value="Unassembled WGS sequence"/>
</dbReference>
<organism evidence="2 3">
    <name type="scientific">Discina gigas</name>
    <dbReference type="NCBI Taxonomy" id="1032678"/>
    <lineage>
        <taxon>Eukaryota</taxon>
        <taxon>Fungi</taxon>
        <taxon>Dikarya</taxon>
        <taxon>Ascomycota</taxon>
        <taxon>Pezizomycotina</taxon>
        <taxon>Pezizomycetes</taxon>
        <taxon>Pezizales</taxon>
        <taxon>Discinaceae</taxon>
        <taxon>Discina</taxon>
    </lineage>
</organism>
<evidence type="ECO:0000256" key="1">
    <source>
        <dbReference type="SAM" id="MobiDB-lite"/>
    </source>
</evidence>
<proteinExistence type="predicted"/>
<accession>A0ABR3G958</accession>
<protein>
    <submittedName>
        <fullName evidence="2">Uncharacterized protein</fullName>
    </submittedName>
</protein>
<evidence type="ECO:0000313" key="2">
    <source>
        <dbReference type="EMBL" id="KAL0632305.1"/>
    </source>
</evidence>
<comment type="caution">
    <text evidence="2">The sequence shown here is derived from an EMBL/GenBank/DDBJ whole genome shotgun (WGS) entry which is preliminary data.</text>
</comment>
<reference evidence="2 3" key="1">
    <citation type="submission" date="2024-02" db="EMBL/GenBank/DDBJ databases">
        <title>Discinaceae phylogenomics.</title>
        <authorList>
            <person name="Dirks A.C."/>
            <person name="James T.Y."/>
        </authorList>
    </citation>
    <scope>NUCLEOTIDE SEQUENCE [LARGE SCALE GENOMIC DNA]</scope>
    <source>
        <strain evidence="2 3">ACD0624</strain>
    </source>
</reference>
<dbReference type="EMBL" id="JBBBZM010000176">
    <property type="protein sequence ID" value="KAL0632305.1"/>
    <property type="molecule type" value="Genomic_DNA"/>
</dbReference>